<organism evidence="1 2">
    <name type="scientific">Serendipita vermifera MAFF 305830</name>
    <dbReference type="NCBI Taxonomy" id="933852"/>
    <lineage>
        <taxon>Eukaryota</taxon>
        <taxon>Fungi</taxon>
        <taxon>Dikarya</taxon>
        <taxon>Basidiomycota</taxon>
        <taxon>Agaricomycotina</taxon>
        <taxon>Agaricomycetes</taxon>
        <taxon>Sebacinales</taxon>
        <taxon>Serendipitaceae</taxon>
        <taxon>Serendipita</taxon>
    </lineage>
</organism>
<keyword evidence="2" id="KW-1185">Reference proteome</keyword>
<sequence length="175" mass="19419">MAILVESQITPCSPLYNTDRPSTFLHLLLNSGSCFHLFGNSASEPDPSQCEQIEAEQFPNNDSGNRYDLGLGSRLATEVTKVLGLMAVLAKLYDDFETTILKDTIESPACKKVAQVIQDQVAHDCPNPCCSELKARHETNETSRDHNEAEPAEVVLSHFREVIEKPIKLCDLVFL</sequence>
<accession>A0A0C3AFY0</accession>
<evidence type="ECO:0000313" key="2">
    <source>
        <dbReference type="Proteomes" id="UP000054097"/>
    </source>
</evidence>
<dbReference type="AlphaFoldDB" id="A0A0C3AFY0"/>
<gene>
    <name evidence="1" type="ORF">M408DRAFT_332284</name>
</gene>
<reference evidence="1 2" key="1">
    <citation type="submission" date="2014-04" db="EMBL/GenBank/DDBJ databases">
        <authorList>
            <consortium name="DOE Joint Genome Institute"/>
            <person name="Kuo A."/>
            <person name="Zuccaro A."/>
            <person name="Kohler A."/>
            <person name="Nagy L.G."/>
            <person name="Floudas D."/>
            <person name="Copeland A."/>
            <person name="Barry K.W."/>
            <person name="Cichocki N."/>
            <person name="Veneault-Fourrey C."/>
            <person name="LaButti K."/>
            <person name="Lindquist E.A."/>
            <person name="Lipzen A."/>
            <person name="Lundell T."/>
            <person name="Morin E."/>
            <person name="Murat C."/>
            <person name="Sun H."/>
            <person name="Tunlid A."/>
            <person name="Henrissat B."/>
            <person name="Grigoriev I.V."/>
            <person name="Hibbett D.S."/>
            <person name="Martin F."/>
            <person name="Nordberg H.P."/>
            <person name="Cantor M.N."/>
            <person name="Hua S.X."/>
        </authorList>
    </citation>
    <scope>NUCLEOTIDE SEQUENCE [LARGE SCALE GENOMIC DNA]</scope>
    <source>
        <strain evidence="1 2">MAFF 305830</strain>
    </source>
</reference>
<reference evidence="2" key="2">
    <citation type="submission" date="2015-01" db="EMBL/GenBank/DDBJ databases">
        <title>Evolutionary Origins and Diversification of the Mycorrhizal Mutualists.</title>
        <authorList>
            <consortium name="DOE Joint Genome Institute"/>
            <consortium name="Mycorrhizal Genomics Consortium"/>
            <person name="Kohler A."/>
            <person name="Kuo A."/>
            <person name="Nagy L.G."/>
            <person name="Floudas D."/>
            <person name="Copeland A."/>
            <person name="Barry K.W."/>
            <person name="Cichocki N."/>
            <person name="Veneault-Fourrey C."/>
            <person name="LaButti K."/>
            <person name="Lindquist E.A."/>
            <person name="Lipzen A."/>
            <person name="Lundell T."/>
            <person name="Morin E."/>
            <person name="Murat C."/>
            <person name="Riley R."/>
            <person name="Ohm R."/>
            <person name="Sun H."/>
            <person name="Tunlid A."/>
            <person name="Henrissat B."/>
            <person name="Grigoriev I.V."/>
            <person name="Hibbett D.S."/>
            <person name="Martin F."/>
        </authorList>
    </citation>
    <scope>NUCLEOTIDE SEQUENCE [LARGE SCALE GENOMIC DNA]</scope>
    <source>
        <strain evidence="2">MAFF 305830</strain>
    </source>
</reference>
<protein>
    <submittedName>
        <fullName evidence="1">Uncharacterized protein</fullName>
    </submittedName>
</protein>
<dbReference type="EMBL" id="KN824335">
    <property type="protein sequence ID" value="KIM23550.1"/>
    <property type="molecule type" value="Genomic_DNA"/>
</dbReference>
<evidence type="ECO:0000313" key="1">
    <source>
        <dbReference type="EMBL" id="KIM23550.1"/>
    </source>
</evidence>
<dbReference type="HOGENOM" id="CLU_1533493_0_0_1"/>
<proteinExistence type="predicted"/>
<dbReference type="Proteomes" id="UP000054097">
    <property type="component" value="Unassembled WGS sequence"/>
</dbReference>
<name>A0A0C3AFY0_SERVB</name>